<feature type="compositionally biased region" description="Low complexity" evidence="14">
    <location>
        <begin position="524"/>
        <end position="546"/>
    </location>
</feature>
<protein>
    <recommendedName>
        <fullName evidence="13">Methionine--tRNA ligase</fullName>
        <ecNumber evidence="13">6.1.1.10</ecNumber>
    </recommendedName>
    <alternativeName>
        <fullName evidence="13">Methionyl-tRNA synthetase</fullName>
        <shortName evidence="13">MetRS</shortName>
    </alternativeName>
</protein>
<comment type="subunit">
    <text evidence="3 13">Homodimer.</text>
</comment>
<keyword evidence="17" id="KW-1185">Reference proteome</keyword>
<dbReference type="InterPro" id="IPR014758">
    <property type="entry name" value="Met-tRNA_synth"/>
</dbReference>
<dbReference type="HOGENOM" id="CLU_009710_9_4_7"/>
<dbReference type="CDD" id="cd00814">
    <property type="entry name" value="MetRS_core"/>
    <property type="match status" value="1"/>
</dbReference>
<feature type="binding site" evidence="13">
    <location>
        <position position="127"/>
    </location>
    <ligand>
        <name>Zn(2+)</name>
        <dbReference type="ChEBI" id="CHEBI:29105"/>
    </ligand>
</feature>
<dbReference type="CDD" id="cd07957">
    <property type="entry name" value="Anticodon_Ia_Met"/>
    <property type="match status" value="1"/>
</dbReference>
<dbReference type="GO" id="GO:0005524">
    <property type="term" value="F:ATP binding"/>
    <property type="evidence" value="ECO:0007669"/>
    <property type="project" value="UniProtKB-UniRule"/>
</dbReference>
<keyword evidence="13" id="KW-0862">Zinc</keyword>
<dbReference type="InterPro" id="IPR004495">
    <property type="entry name" value="Met-tRNA-synth_bsu_C"/>
</dbReference>
<feature type="short sequence motif" description="'HIGH' region" evidence="13">
    <location>
        <begin position="12"/>
        <end position="22"/>
    </location>
</feature>
<evidence type="ECO:0000256" key="5">
    <source>
        <dbReference type="ARBA" id="ARBA00022555"/>
    </source>
</evidence>
<feature type="binding site" evidence="13">
    <location>
        <position position="147"/>
    </location>
    <ligand>
        <name>Zn(2+)</name>
        <dbReference type="ChEBI" id="CHEBI:29105"/>
    </ligand>
</feature>
<keyword evidence="4 13" id="KW-0963">Cytoplasm</keyword>
<evidence type="ECO:0000256" key="2">
    <source>
        <dbReference type="ARBA" id="ARBA00004496"/>
    </source>
</evidence>
<feature type="region of interest" description="Disordered" evidence="14">
    <location>
        <begin position="523"/>
        <end position="546"/>
    </location>
</feature>
<dbReference type="FunFam" id="2.40.50.140:FF:000042">
    <property type="entry name" value="Methionine--tRNA ligase"/>
    <property type="match status" value="1"/>
</dbReference>
<dbReference type="NCBIfam" id="TIGR00399">
    <property type="entry name" value="metG_C_term"/>
    <property type="match status" value="1"/>
</dbReference>
<dbReference type="Pfam" id="PF01588">
    <property type="entry name" value="tRNA_bind"/>
    <property type="match status" value="1"/>
</dbReference>
<dbReference type="InterPro" id="IPR041872">
    <property type="entry name" value="Anticodon_Met"/>
</dbReference>
<evidence type="ECO:0000256" key="14">
    <source>
        <dbReference type="SAM" id="MobiDB-lite"/>
    </source>
</evidence>
<dbReference type="InterPro" id="IPR014729">
    <property type="entry name" value="Rossmann-like_a/b/a_fold"/>
</dbReference>
<evidence type="ECO:0000256" key="7">
    <source>
        <dbReference type="ARBA" id="ARBA00022741"/>
    </source>
</evidence>
<dbReference type="InterPro" id="IPR002547">
    <property type="entry name" value="tRNA-bd_dom"/>
</dbReference>
<dbReference type="Gene3D" id="1.10.730.10">
    <property type="entry name" value="Isoleucyl-tRNA Synthetase, Domain 1"/>
    <property type="match status" value="1"/>
</dbReference>
<comment type="subcellular location">
    <subcellularLocation>
        <location evidence="2 13">Cytoplasm</location>
    </subcellularLocation>
</comment>
<dbReference type="Pfam" id="PF19303">
    <property type="entry name" value="Anticodon_3"/>
    <property type="match status" value="1"/>
</dbReference>
<dbReference type="SUPFAM" id="SSF52374">
    <property type="entry name" value="Nucleotidylyl transferase"/>
    <property type="match status" value="1"/>
</dbReference>
<dbReference type="NCBIfam" id="TIGR00398">
    <property type="entry name" value="metG"/>
    <property type="match status" value="1"/>
</dbReference>
<dbReference type="InterPro" id="IPR033911">
    <property type="entry name" value="MetRS_core"/>
</dbReference>
<comment type="caution">
    <text evidence="13">Lacks conserved residue(s) required for the propagation of feature annotation.</text>
</comment>
<keyword evidence="7 13" id="KW-0547">Nucleotide-binding</keyword>
<dbReference type="GO" id="GO:0006431">
    <property type="term" value="P:methionyl-tRNA aminoacylation"/>
    <property type="evidence" value="ECO:0007669"/>
    <property type="project" value="UniProtKB-UniRule"/>
</dbReference>
<dbReference type="FunFam" id="2.170.220.10:FF:000003">
    <property type="entry name" value="Methionine--tRNA ligase"/>
    <property type="match status" value="1"/>
</dbReference>
<evidence type="ECO:0000256" key="3">
    <source>
        <dbReference type="ARBA" id="ARBA00011738"/>
    </source>
</evidence>
<evidence type="ECO:0000256" key="4">
    <source>
        <dbReference type="ARBA" id="ARBA00022490"/>
    </source>
</evidence>
<dbReference type="PROSITE" id="PS50886">
    <property type="entry name" value="TRBD"/>
    <property type="match status" value="1"/>
</dbReference>
<dbReference type="PANTHER" id="PTHR43326">
    <property type="entry name" value="METHIONYL-TRNA SYNTHETASE"/>
    <property type="match status" value="1"/>
</dbReference>
<dbReference type="Gene3D" id="2.40.50.140">
    <property type="entry name" value="Nucleic acid-binding proteins"/>
    <property type="match status" value="1"/>
</dbReference>
<accession>E1QGA0</accession>
<evidence type="ECO:0000313" key="16">
    <source>
        <dbReference type="EMBL" id="ADK83612.1"/>
    </source>
</evidence>
<dbReference type="InterPro" id="IPR023457">
    <property type="entry name" value="Met-tRNA_synth_2"/>
</dbReference>
<dbReference type="Gene3D" id="2.170.220.10">
    <property type="match status" value="1"/>
</dbReference>
<dbReference type="eggNOG" id="COG0143">
    <property type="taxonomic scope" value="Bacteria"/>
</dbReference>
<dbReference type="GO" id="GO:0005737">
    <property type="term" value="C:cytoplasm"/>
    <property type="evidence" value="ECO:0007669"/>
    <property type="project" value="UniProtKB-SubCell"/>
</dbReference>
<dbReference type="KEGG" id="dbr:Deba_0235"/>
<dbReference type="AlphaFoldDB" id="E1QGA0"/>
<dbReference type="RefSeq" id="WP_013257068.1">
    <property type="nucleotide sequence ID" value="NC_014365.1"/>
</dbReference>
<evidence type="ECO:0000259" key="15">
    <source>
        <dbReference type="PROSITE" id="PS50886"/>
    </source>
</evidence>
<keyword evidence="10 13" id="KW-0648">Protein biosynthesis</keyword>
<dbReference type="GO" id="GO:0000049">
    <property type="term" value="F:tRNA binding"/>
    <property type="evidence" value="ECO:0007669"/>
    <property type="project" value="UniProtKB-UniRule"/>
</dbReference>
<keyword evidence="6 13" id="KW-0436">Ligase</keyword>
<evidence type="ECO:0000256" key="6">
    <source>
        <dbReference type="ARBA" id="ARBA00022598"/>
    </source>
</evidence>
<evidence type="ECO:0000256" key="11">
    <source>
        <dbReference type="ARBA" id="ARBA00023146"/>
    </source>
</evidence>
<keyword evidence="9 13" id="KW-0694">RNA-binding</keyword>
<dbReference type="EC" id="6.1.1.10" evidence="13"/>
<dbReference type="Proteomes" id="UP000009047">
    <property type="component" value="Chromosome"/>
</dbReference>
<evidence type="ECO:0000256" key="1">
    <source>
        <dbReference type="ARBA" id="ARBA00003314"/>
    </source>
</evidence>
<dbReference type="PRINTS" id="PR01041">
    <property type="entry name" value="TRNASYNTHMET"/>
</dbReference>
<sequence length="656" mass="72626">MEATFYITTPIYYVNAEPHLGHAYTTIVADVARRFHLLLGQTARMQTGTDEHGDKIAEAAAKNGLSPRQYADRVSGLFRDLWPHLHIQYDRFVRTTDPQHIQTVRALLQKVHDQGDIYFAKYGGNYCVACERFLTDKELVEGKCPDHHTEPVYIEEENYFFRMGKYQQALIEHIQANPDFIRPERYKNEVLSMLAEPLDDLCISRPKSRLTWGVELPFDQNFVTYVWFDALINYITGLDYPNGDDFARFWPGQHLIAKDILKPHAIFWPTMLMAMGLPLYQRLNVHGYWNVDQAKMSKSLGNVVRPLELAQVYGVDAFRYFLLREMAFGLDAGFSEELLIQRYNADLANDLGNLYSRVLNMLVKYHNGVVPQPGPLTPADEELAQVAAQARDGLRQGFEAFAFHKGLARLWELIGAANKYVVANEPWALAAQPEQAPRLARVMHELVRTLAQVAVLIWPVMPEMAETMAGHMGLAHPARIGLAGLESDALTPAGTVIAKPATLFPRIDTAGVQAKAHKAEVKAQAKQADAPPAKAPRAAKAEAGPAQQPIGIEDFGRVELRVGLIVEAAPVEGADKLLRLSVDLGEDAPRTIVAGIAKHYQPAALPGRRVVVVANLKPAKLRGVLSHGMCLAAVSPDGGLSLVDPGPEATPGSIVR</sequence>
<keyword evidence="11 13" id="KW-0030">Aminoacyl-tRNA synthetase</keyword>
<keyword evidence="8 13" id="KW-0067">ATP-binding</keyword>
<feature type="binding site" evidence="13">
    <location>
        <position position="144"/>
    </location>
    <ligand>
        <name>Zn(2+)</name>
        <dbReference type="ChEBI" id="CHEBI:29105"/>
    </ligand>
</feature>
<reference evidence="16 17" key="1">
    <citation type="journal article" date="2010" name="Stand. Genomic Sci.">
        <title>Complete genome sequence of Desulfarculus baarsii type strain (2st14).</title>
        <authorList>
            <person name="Sun H."/>
            <person name="Spring S."/>
            <person name="Lapidus A."/>
            <person name="Davenport K."/>
            <person name="Del Rio T.G."/>
            <person name="Tice H."/>
            <person name="Nolan M."/>
            <person name="Copeland A."/>
            <person name="Cheng J.F."/>
            <person name="Lucas S."/>
            <person name="Tapia R."/>
            <person name="Goodwin L."/>
            <person name="Pitluck S."/>
            <person name="Ivanova N."/>
            <person name="Pagani I."/>
            <person name="Mavromatis K."/>
            <person name="Ovchinnikova G."/>
            <person name="Pati A."/>
            <person name="Chen A."/>
            <person name="Palaniappan K."/>
            <person name="Hauser L."/>
            <person name="Chang Y.J."/>
            <person name="Jeffries C.D."/>
            <person name="Detter J.C."/>
            <person name="Han C."/>
            <person name="Rohde M."/>
            <person name="Brambilla E."/>
            <person name="Goker M."/>
            <person name="Woyke T."/>
            <person name="Bristow J."/>
            <person name="Eisen J.A."/>
            <person name="Markowitz V."/>
            <person name="Hugenholtz P."/>
            <person name="Kyrpides N.C."/>
            <person name="Klenk H.P."/>
            <person name="Land M."/>
        </authorList>
    </citation>
    <scope>NUCLEOTIDE SEQUENCE [LARGE SCALE GENOMIC DNA]</scope>
    <source>
        <strain evidence="17">ATCC 33931 / DSM 2075 / LMG 7858 / VKM B-1802 / 2st14</strain>
    </source>
</reference>
<dbReference type="SUPFAM" id="SSF50249">
    <property type="entry name" value="Nucleic acid-binding proteins"/>
    <property type="match status" value="1"/>
</dbReference>
<proteinExistence type="inferred from homology"/>
<dbReference type="PANTHER" id="PTHR43326:SF1">
    <property type="entry name" value="METHIONINE--TRNA LIGASE, MITOCHONDRIAL"/>
    <property type="match status" value="1"/>
</dbReference>
<name>E1QGA0_DESB2</name>
<feature type="binding site" evidence="13">
    <location>
        <position position="130"/>
    </location>
    <ligand>
        <name>Zn(2+)</name>
        <dbReference type="ChEBI" id="CHEBI:29105"/>
    </ligand>
</feature>
<gene>
    <name evidence="13" type="primary">metG</name>
    <name evidence="16" type="ordered locus">Deba_0235</name>
</gene>
<dbReference type="HAMAP" id="MF_01228">
    <property type="entry name" value="Met_tRNA_synth_type2"/>
    <property type="match status" value="1"/>
</dbReference>
<dbReference type="SUPFAM" id="SSF47323">
    <property type="entry name" value="Anticodon-binding domain of a subclass of class I aminoacyl-tRNA synthetases"/>
    <property type="match status" value="1"/>
</dbReference>
<evidence type="ECO:0000256" key="9">
    <source>
        <dbReference type="ARBA" id="ARBA00022884"/>
    </source>
</evidence>
<dbReference type="InterPro" id="IPR015413">
    <property type="entry name" value="Methionyl/Leucyl_tRNA_Synth"/>
</dbReference>
<dbReference type="Pfam" id="PF09334">
    <property type="entry name" value="tRNA-synt_1g"/>
    <property type="match status" value="1"/>
</dbReference>
<evidence type="ECO:0000256" key="10">
    <source>
        <dbReference type="ARBA" id="ARBA00022917"/>
    </source>
</evidence>
<evidence type="ECO:0000256" key="8">
    <source>
        <dbReference type="ARBA" id="ARBA00022840"/>
    </source>
</evidence>
<keyword evidence="13" id="KW-0479">Metal-binding</keyword>
<dbReference type="GO" id="GO:0004825">
    <property type="term" value="F:methionine-tRNA ligase activity"/>
    <property type="evidence" value="ECO:0007669"/>
    <property type="project" value="UniProtKB-UniRule"/>
</dbReference>
<dbReference type="eggNOG" id="COG0073">
    <property type="taxonomic scope" value="Bacteria"/>
</dbReference>
<comment type="function">
    <text evidence="1 13">Is required not only for elongation of protein synthesis but also for the initiation of all mRNA translation through initiator tRNA(fMet) aminoacylation.</text>
</comment>
<comment type="cofactor">
    <cofactor evidence="13">
        <name>Zn(2+)</name>
        <dbReference type="ChEBI" id="CHEBI:29105"/>
    </cofactor>
    <text evidence="13">Binds 1 zinc ion per subunit.</text>
</comment>
<dbReference type="NCBIfam" id="NF008900">
    <property type="entry name" value="PRK12267.1"/>
    <property type="match status" value="1"/>
</dbReference>
<evidence type="ECO:0000313" key="17">
    <source>
        <dbReference type="Proteomes" id="UP000009047"/>
    </source>
</evidence>
<feature type="short sequence motif" description="'KMSKS' region" evidence="13">
    <location>
        <begin position="295"/>
        <end position="299"/>
    </location>
</feature>
<dbReference type="STRING" id="644282.Deba_0235"/>
<comment type="similarity">
    <text evidence="13">Belongs to the class-I aminoacyl-tRNA synthetase family. MetG type 2A subfamily.</text>
</comment>
<dbReference type="InterPro" id="IPR009080">
    <property type="entry name" value="tRNAsynth_Ia_anticodon-bd"/>
</dbReference>
<evidence type="ECO:0000256" key="13">
    <source>
        <dbReference type="HAMAP-Rule" id="MF_01228"/>
    </source>
</evidence>
<evidence type="ECO:0000256" key="12">
    <source>
        <dbReference type="ARBA" id="ARBA00047364"/>
    </source>
</evidence>
<keyword evidence="5 13" id="KW-0820">tRNA-binding</keyword>
<dbReference type="CDD" id="cd02800">
    <property type="entry name" value="tRNA_bind_EcMetRS_like"/>
    <property type="match status" value="1"/>
</dbReference>
<dbReference type="InterPro" id="IPR012340">
    <property type="entry name" value="NA-bd_OB-fold"/>
</dbReference>
<dbReference type="EMBL" id="CP002085">
    <property type="protein sequence ID" value="ADK83612.1"/>
    <property type="molecule type" value="Genomic_DNA"/>
</dbReference>
<dbReference type="Gene3D" id="3.40.50.620">
    <property type="entry name" value="HUPs"/>
    <property type="match status" value="1"/>
</dbReference>
<feature type="domain" description="TRNA-binding" evidence="15">
    <location>
        <begin position="554"/>
        <end position="656"/>
    </location>
</feature>
<dbReference type="OrthoDB" id="9810191at2"/>
<organism evidence="16 17">
    <name type="scientific">Desulfarculus baarsii (strain ATCC 33931 / DSM 2075 / LMG 7858 / VKM B-1802 / 2st14)</name>
    <dbReference type="NCBI Taxonomy" id="644282"/>
    <lineage>
        <taxon>Bacteria</taxon>
        <taxon>Pseudomonadati</taxon>
        <taxon>Thermodesulfobacteriota</taxon>
        <taxon>Desulfarculia</taxon>
        <taxon>Desulfarculales</taxon>
        <taxon>Desulfarculaceae</taxon>
        <taxon>Desulfarculus</taxon>
    </lineage>
</organism>
<comment type="catalytic activity">
    <reaction evidence="12 13">
        <text>tRNA(Met) + L-methionine + ATP = L-methionyl-tRNA(Met) + AMP + diphosphate</text>
        <dbReference type="Rhea" id="RHEA:13481"/>
        <dbReference type="Rhea" id="RHEA-COMP:9667"/>
        <dbReference type="Rhea" id="RHEA-COMP:9698"/>
        <dbReference type="ChEBI" id="CHEBI:30616"/>
        <dbReference type="ChEBI" id="CHEBI:33019"/>
        <dbReference type="ChEBI" id="CHEBI:57844"/>
        <dbReference type="ChEBI" id="CHEBI:78442"/>
        <dbReference type="ChEBI" id="CHEBI:78530"/>
        <dbReference type="ChEBI" id="CHEBI:456215"/>
        <dbReference type="EC" id="6.1.1.10"/>
    </reaction>
</comment>
<dbReference type="GO" id="GO:0046872">
    <property type="term" value="F:metal ion binding"/>
    <property type="evidence" value="ECO:0007669"/>
    <property type="project" value="UniProtKB-KW"/>
</dbReference>